<proteinExistence type="inferred from homology"/>
<reference evidence="6 7" key="1">
    <citation type="journal article" date="2012" name="Stand. Genomic Sci.">
        <title>Complete genome sequence of Halopiger xanaduensis type strain (SH-6(T)).</title>
        <authorList>
            <person name="Anderson I."/>
            <person name="Tindall B.J."/>
            <person name="Rohde M."/>
            <person name="Lucas S."/>
            <person name="Han J."/>
            <person name="Lapidus A."/>
            <person name="Cheng J.F."/>
            <person name="Goodwin L."/>
            <person name="Pitluck S."/>
            <person name="Peters L."/>
            <person name="Pati A."/>
            <person name="Mikhailova N."/>
            <person name="Pagani I."/>
            <person name="Teshima H."/>
            <person name="Han C."/>
            <person name="Tapia R."/>
            <person name="Land M."/>
            <person name="Woyke T."/>
            <person name="Klenk H.P."/>
            <person name="Kyrpides N."/>
            <person name="Ivanova N."/>
        </authorList>
    </citation>
    <scope>NUCLEOTIDE SEQUENCE [LARGE SCALE GENOMIC DNA]</scope>
    <source>
        <strain evidence="7">DSM 18323 / JCM 14033 / SH-6</strain>
    </source>
</reference>
<dbReference type="SUPFAM" id="SSF56784">
    <property type="entry name" value="HAD-like"/>
    <property type="match status" value="1"/>
</dbReference>
<comment type="similarity">
    <text evidence="2">Belongs to the HAD-like hydrolase superfamily.</text>
</comment>
<feature type="region of interest" description="Disordered" evidence="5">
    <location>
        <begin position="30"/>
        <end position="62"/>
    </location>
</feature>
<keyword evidence="7" id="KW-1185">Reference proteome</keyword>
<dbReference type="InterPro" id="IPR036412">
    <property type="entry name" value="HAD-like_sf"/>
</dbReference>
<dbReference type="GO" id="GO:0050124">
    <property type="term" value="F:N-acylneuraminate-9-phosphatase activity"/>
    <property type="evidence" value="ECO:0007669"/>
    <property type="project" value="TreeGrafter"/>
</dbReference>
<evidence type="ECO:0000256" key="5">
    <source>
        <dbReference type="SAM" id="MobiDB-lite"/>
    </source>
</evidence>
<dbReference type="PANTHER" id="PTHR46470">
    <property type="entry name" value="N-ACYLNEURAMINATE-9-PHOSPHATASE"/>
    <property type="match status" value="1"/>
</dbReference>
<sequence length="215" mass="23072">MGGARADDVDVETICFELDGTLCTRIRPSADDLETDGSAGALRRRDAAEPTIEPKPRLKPALETEADRLVADETDAIRDRWTVDSVPGAEAVLETLAEEYRLGVVTNGAPELQRAKLEAAGLEDYVETVVCGGYETPAKPAPEPFDVALEELDSSPERAVHVGNSLSSDVAGARAAGIQPVWIPRTGTEIASDQFDPTPEYTLESLGELTSPPWR</sequence>
<protein>
    <submittedName>
        <fullName evidence="6">HAD-superfamily hydrolase, subfamily IA, variant 3</fullName>
    </submittedName>
</protein>
<dbReference type="InterPro" id="IPR051400">
    <property type="entry name" value="HAD-like_hydrolase"/>
</dbReference>
<keyword evidence="4" id="KW-0460">Magnesium</keyword>
<feature type="region of interest" description="Disordered" evidence="5">
    <location>
        <begin position="189"/>
        <end position="215"/>
    </location>
</feature>
<evidence type="ECO:0000313" key="6">
    <source>
        <dbReference type="EMBL" id="AEH35675.1"/>
    </source>
</evidence>
<dbReference type="InterPro" id="IPR006439">
    <property type="entry name" value="HAD-SF_hydro_IA"/>
</dbReference>
<evidence type="ECO:0000256" key="1">
    <source>
        <dbReference type="ARBA" id="ARBA00001946"/>
    </source>
</evidence>
<dbReference type="GeneID" id="10796012"/>
<dbReference type="InterPro" id="IPR023214">
    <property type="entry name" value="HAD_sf"/>
</dbReference>
<dbReference type="HOGENOM" id="CLU_045011_8_2_2"/>
<dbReference type="GO" id="GO:0046380">
    <property type="term" value="P:N-acetylneuraminate biosynthetic process"/>
    <property type="evidence" value="ECO:0007669"/>
    <property type="project" value="TreeGrafter"/>
</dbReference>
<dbReference type="AlphaFoldDB" id="F8D966"/>
<evidence type="ECO:0000256" key="3">
    <source>
        <dbReference type="ARBA" id="ARBA00022801"/>
    </source>
</evidence>
<dbReference type="RefSeq" id="WP_013878575.1">
    <property type="nucleotide sequence ID" value="NC_015666.1"/>
</dbReference>
<evidence type="ECO:0000256" key="2">
    <source>
        <dbReference type="ARBA" id="ARBA00007958"/>
    </source>
</evidence>
<keyword evidence="3 6" id="KW-0378">Hydrolase</keyword>
<dbReference type="KEGG" id="hxa:Halxa_1039"/>
<organism evidence="6 7">
    <name type="scientific">Halopiger xanaduensis (strain DSM 18323 / JCM 14033 / SH-6)</name>
    <dbReference type="NCBI Taxonomy" id="797210"/>
    <lineage>
        <taxon>Archaea</taxon>
        <taxon>Methanobacteriati</taxon>
        <taxon>Methanobacteriota</taxon>
        <taxon>Stenosarchaea group</taxon>
        <taxon>Halobacteria</taxon>
        <taxon>Halobacteriales</taxon>
        <taxon>Natrialbaceae</taxon>
        <taxon>Halopiger</taxon>
    </lineage>
</organism>
<dbReference type="OrthoDB" id="27736at2157"/>
<evidence type="ECO:0000256" key="4">
    <source>
        <dbReference type="ARBA" id="ARBA00022842"/>
    </source>
</evidence>
<gene>
    <name evidence="6" type="ordered locus">Halxa_1039</name>
</gene>
<name>F8D966_HALXS</name>
<dbReference type="Gene3D" id="3.40.50.1000">
    <property type="entry name" value="HAD superfamily/HAD-like"/>
    <property type="match status" value="1"/>
</dbReference>
<feature type="compositionally biased region" description="Basic and acidic residues" evidence="5">
    <location>
        <begin position="43"/>
        <end position="62"/>
    </location>
</feature>
<dbReference type="EMBL" id="CP002839">
    <property type="protein sequence ID" value="AEH35675.1"/>
    <property type="molecule type" value="Genomic_DNA"/>
</dbReference>
<accession>F8D966</accession>
<evidence type="ECO:0000313" key="7">
    <source>
        <dbReference type="Proteomes" id="UP000006794"/>
    </source>
</evidence>
<dbReference type="Pfam" id="PF00702">
    <property type="entry name" value="Hydrolase"/>
    <property type="match status" value="1"/>
</dbReference>
<dbReference type="NCBIfam" id="TIGR01549">
    <property type="entry name" value="HAD-SF-IA-v1"/>
    <property type="match status" value="1"/>
</dbReference>
<dbReference type="Proteomes" id="UP000006794">
    <property type="component" value="Chromosome"/>
</dbReference>
<dbReference type="PANTHER" id="PTHR46470:SF3">
    <property type="entry name" value="N-ACYLNEURAMINATE-9-PHOSPHATASE"/>
    <property type="match status" value="1"/>
</dbReference>
<dbReference type="eggNOG" id="arCOG02291">
    <property type="taxonomic scope" value="Archaea"/>
</dbReference>
<comment type="cofactor">
    <cofactor evidence="1">
        <name>Mg(2+)</name>
        <dbReference type="ChEBI" id="CHEBI:18420"/>
    </cofactor>
</comment>